<keyword evidence="1" id="KW-0472">Membrane</keyword>
<proteinExistence type="predicted"/>
<evidence type="ECO:0000313" key="2">
    <source>
        <dbReference type="EMBL" id="HDY59448.1"/>
    </source>
</evidence>
<organism evidence="2">
    <name type="scientific">candidate division WOR-3 bacterium</name>
    <dbReference type="NCBI Taxonomy" id="2052148"/>
    <lineage>
        <taxon>Bacteria</taxon>
        <taxon>Bacteria division WOR-3</taxon>
    </lineage>
</organism>
<keyword evidence="1" id="KW-0812">Transmembrane</keyword>
<dbReference type="AlphaFoldDB" id="A0A7V1EID4"/>
<dbReference type="EMBL" id="DSKY01000020">
    <property type="protein sequence ID" value="HDY59448.1"/>
    <property type="molecule type" value="Genomic_DNA"/>
</dbReference>
<comment type="caution">
    <text evidence="2">The sequence shown here is derived from an EMBL/GenBank/DDBJ whole genome shotgun (WGS) entry which is preliminary data.</text>
</comment>
<protein>
    <submittedName>
        <fullName evidence="2">Uncharacterized protein</fullName>
    </submittedName>
</protein>
<evidence type="ECO:0000256" key="1">
    <source>
        <dbReference type="SAM" id="Phobius"/>
    </source>
</evidence>
<reference evidence="2" key="1">
    <citation type="journal article" date="2020" name="mSystems">
        <title>Genome- and Community-Level Interaction Insights into Carbon Utilization and Element Cycling Functions of Hydrothermarchaeota in Hydrothermal Sediment.</title>
        <authorList>
            <person name="Zhou Z."/>
            <person name="Liu Y."/>
            <person name="Xu W."/>
            <person name="Pan J."/>
            <person name="Luo Z.H."/>
            <person name="Li M."/>
        </authorList>
    </citation>
    <scope>NUCLEOTIDE SEQUENCE [LARGE SCALE GENOMIC DNA]</scope>
    <source>
        <strain evidence="2">SpSt-258</strain>
    </source>
</reference>
<gene>
    <name evidence="2" type="ORF">ENP86_07850</name>
</gene>
<name>A0A7V1EID4_UNCW3</name>
<feature type="transmembrane region" description="Helical" evidence="1">
    <location>
        <begin position="36"/>
        <end position="54"/>
    </location>
</feature>
<sequence length="64" mass="7221">MFGHIVVVCGCFLITYGLYLLPYAKPTLAHIFGFPLFWGFVCLLGGICAIYHAFCNCVRFPKKE</sequence>
<keyword evidence="1" id="KW-1133">Transmembrane helix</keyword>
<feature type="transmembrane region" description="Helical" evidence="1">
    <location>
        <begin position="5"/>
        <end position="24"/>
    </location>
</feature>
<accession>A0A7V1EID4</accession>